<keyword evidence="3" id="KW-1185">Reference proteome</keyword>
<proteinExistence type="predicted"/>
<dbReference type="RefSeq" id="WP_171582969.1">
    <property type="nucleotide sequence ID" value="NZ_JAAVLX010000011.1"/>
</dbReference>
<dbReference type="GO" id="GO:0015297">
    <property type="term" value="F:antiporter activity"/>
    <property type="evidence" value="ECO:0007669"/>
    <property type="project" value="InterPro"/>
</dbReference>
<organism evidence="2 3">
    <name type="scientific">Bradyrhizobium australiense</name>
    <dbReference type="NCBI Taxonomy" id="2721161"/>
    <lineage>
        <taxon>Bacteria</taxon>
        <taxon>Pseudomonadati</taxon>
        <taxon>Pseudomonadota</taxon>
        <taxon>Alphaproteobacteria</taxon>
        <taxon>Hyphomicrobiales</taxon>
        <taxon>Nitrobacteraceae</taxon>
        <taxon>Bradyrhizobium</taxon>
    </lineage>
</organism>
<dbReference type="AlphaFoldDB" id="A0A7Y4GY11"/>
<evidence type="ECO:0000313" key="3">
    <source>
        <dbReference type="Proteomes" id="UP000544122"/>
    </source>
</evidence>
<dbReference type="GO" id="GO:0016020">
    <property type="term" value="C:membrane"/>
    <property type="evidence" value="ECO:0007669"/>
    <property type="project" value="InterPro"/>
</dbReference>
<evidence type="ECO:0008006" key="4">
    <source>
        <dbReference type="Google" id="ProtNLM"/>
    </source>
</evidence>
<evidence type="ECO:0000313" key="2">
    <source>
        <dbReference type="EMBL" id="NOJ43778.1"/>
    </source>
</evidence>
<dbReference type="Pfam" id="PF01554">
    <property type="entry name" value="MatE"/>
    <property type="match status" value="1"/>
</dbReference>
<dbReference type="EMBL" id="JAAVLX010000011">
    <property type="protein sequence ID" value="NOJ43778.1"/>
    <property type="molecule type" value="Genomic_DNA"/>
</dbReference>
<sequence>MLSSLQILVSNVAPIAIKAYVAHFGTEALAGYGLAAGVELLISSTALAIGVGTTTMMGTCVGAGLEARAHRVTLVSCLLGAAIFAAIGLGVALSEDRSQVFLHKLDKLSLRNPAISTRRACFSWPRL</sequence>
<keyword evidence="1" id="KW-1133">Transmembrane helix</keyword>
<accession>A0A7Y4GY11</accession>
<gene>
    <name evidence="2" type="ORF">HCN58_30195</name>
</gene>
<name>A0A7Y4GY11_9BRAD</name>
<comment type="caution">
    <text evidence="2">The sequence shown here is derived from an EMBL/GenBank/DDBJ whole genome shotgun (WGS) entry which is preliminary data.</text>
</comment>
<protein>
    <recommendedName>
        <fullName evidence="4">Multidrug resistance protein NorM</fullName>
    </recommendedName>
</protein>
<dbReference type="InterPro" id="IPR002528">
    <property type="entry name" value="MATE_fam"/>
</dbReference>
<keyword evidence="1" id="KW-0812">Transmembrane</keyword>
<dbReference type="GO" id="GO:0042910">
    <property type="term" value="F:xenobiotic transmembrane transporter activity"/>
    <property type="evidence" value="ECO:0007669"/>
    <property type="project" value="InterPro"/>
</dbReference>
<feature type="transmembrane region" description="Helical" evidence="1">
    <location>
        <begin position="40"/>
        <end position="65"/>
    </location>
</feature>
<feature type="transmembrane region" description="Helical" evidence="1">
    <location>
        <begin position="72"/>
        <end position="93"/>
    </location>
</feature>
<keyword evidence="1" id="KW-0472">Membrane</keyword>
<dbReference type="Proteomes" id="UP000544122">
    <property type="component" value="Unassembled WGS sequence"/>
</dbReference>
<evidence type="ECO:0000256" key="1">
    <source>
        <dbReference type="SAM" id="Phobius"/>
    </source>
</evidence>
<reference evidence="2 3" key="1">
    <citation type="submission" date="2020-03" db="EMBL/GenBank/DDBJ databases">
        <title>Bradyrhizobium diversity isolated from nodules of Indigofera sp.</title>
        <authorList>
            <person name="Klepa M."/>
            <person name="Helene L."/>
            <person name="Hungria M."/>
        </authorList>
    </citation>
    <scope>NUCLEOTIDE SEQUENCE [LARGE SCALE GENOMIC DNA]</scope>
    <source>
        <strain evidence="2 3">WSM 1791</strain>
    </source>
</reference>